<evidence type="ECO:0000256" key="4">
    <source>
        <dbReference type="ARBA" id="ARBA00022491"/>
    </source>
</evidence>
<evidence type="ECO:0000259" key="12">
    <source>
        <dbReference type="PROSITE" id="PS51745"/>
    </source>
</evidence>
<evidence type="ECO:0000313" key="13">
    <source>
        <dbReference type="EMBL" id="RZB48318.1"/>
    </source>
</evidence>
<sequence>MSLKSKESCSPRHSSSCCRYSLTSQLETRAEKPLQCLKMTTLLLRILHLTLNFLSPYAPANSSFTSLPITAPSQVVGWPPLGAYRMNSYNSHAKSPATEVFNSTLDKRASNSAGVRKSADGGSDSSNIISKEKGNLRTSLFVKVKMDGIPIGRKVDLGAHDSYETLAQTLEDMFDESTTVLTHKGSNGEDHGTEVGTDGHSKLLDGSSDFVLTYEDKEGDWVLVGDVPWCYFAAPRLEEKNRRSNTSSYR</sequence>
<dbReference type="Gene3D" id="3.10.20.90">
    <property type="entry name" value="Phosphatidylinositol 3-kinase Catalytic Subunit, Chain A, domain 1"/>
    <property type="match status" value="1"/>
</dbReference>
<dbReference type="PANTHER" id="PTHR31734:SF6">
    <property type="entry name" value="AUXIN-RESPONSIVE PROTEIN IAA11"/>
    <property type="match status" value="1"/>
</dbReference>
<dbReference type="InterPro" id="IPR033389">
    <property type="entry name" value="AUX/IAA_dom"/>
</dbReference>
<dbReference type="InterPro" id="IPR003311">
    <property type="entry name" value="AUX_IAA"/>
</dbReference>
<keyword evidence="14" id="KW-1185">Reference proteome</keyword>
<evidence type="ECO:0000256" key="11">
    <source>
        <dbReference type="SAM" id="MobiDB-lite"/>
    </source>
</evidence>
<keyword evidence="6 10" id="KW-0804">Transcription</keyword>
<gene>
    <name evidence="13" type="ORF">D0Y65_051720</name>
</gene>
<evidence type="ECO:0000256" key="10">
    <source>
        <dbReference type="RuleBase" id="RU004549"/>
    </source>
</evidence>
<feature type="region of interest" description="Disordered" evidence="11">
    <location>
        <begin position="111"/>
        <end position="130"/>
    </location>
</feature>
<dbReference type="Pfam" id="PF02309">
    <property type="entry name" value="AUX_IAA"/>
    <property type="match status" value="1"/>
</dbReference>
<dbReference type="PANTHER" id="PTHR31734">
    <property type="entry name" value="AUXIN-RESPONSIVE PROTEIN IAA17"/>
    <property type="match status" value="1"/>
</dbReference>
<proteinExistence type="inferred from homology"/>
<dbReference type="InterPro" id="IPR053793">
    <property type="entry name" value="PB1-like"/>
</dbReference>
<dbReference type="SUPFAM" id="SSF54277">
    <property type="entry name" value="CAD &amp; PB1 domains"/>
    <property type="match status" value="1"/>
</dbReference>
<dbReference type="GO" id="GO:0005634">
    <property type="term" value="C:nucleus"/>
    <property type="evidence" value="ECO:0007669"/>
    <property type="project" value="UniProtKB-SubCell"/>
</dbReference>
<feature type="domain" description="PB1" evidence="12">
    <location>
        <begin position="139"/>
        <end position="242"/>
    </location>
</feature>
<comment type="function">
    <text evidence="9">Aux/IAA proteins are short-lived transcriptional factors that function as repressors of early auxin response genes at low auxin concentrations. Repression is thought to result from the interaction with auxin response factors (ARFs), proteins that bind to the auxin-responsive promoter element (AuxRE). Formation of heterodimers with ARF proteins may alter their ability to modulate early auxin response genes expression.</text>
</comment>
<keyword evidence="4 10" id="KW-0678">Repressor</keyword>
<keyword evidence="8 10" id="KW-0927">Auxin signaling pathway</keyword>
<dbReference type="AlphaFoldDB" id="A0A445FHF2"/>
<comment type="subcellular location">
    <subcellularLocation>
        <location evidence="1 10">Nucleus</location>
    </subcellularLocation>
</comment>
<name>A0A445FHF2_GLYSO</name>
<evidence type="ECO:0000256" key="5">
    <source>
        <dbReference type="ARBA" id="ARBA00023015"/>
    </source>
</evidence>
<evidence type="ECO:0000256" key="1">
    <source>
        <dbReference type="ARBA" id="ARBA00004123"/>
    </source>
</evidence>
<evidence type="ECO:0000256" key="9">
    <source>
        <dbReference type="ARBA" id="ARBA00025283"/>
    </source>
</evidence>
<evidence type="ECO:0000256" key="2">
    <source>
        <dbReference type="ARBA" id="ARBA00006728"/>
    </source>
</evidence>
<dbReference type="EMBL" id="QZWG01000019">
    <property type="protein sequence ID" value="RZB48318.1"/>
    <property type="molecule type" value="Genomic_DNA"/>
</dbReference>
<dbReference type="PROSITE" id="PS51745">
    <property type="entry name" value="PB1"/>
    <property type="match status" value="1"/>
</dbReference>
<reference evidence="13 14" key="1">
    <citation type="submission" date="2018-09" db="EMBL/GenBank/DDBJ databases">
        <title>A high-quality reference genome of wild soybean provides a powerful tool to mine soybean genomes.</title>
        <authorList>
            <person name="Xie M."/>
            <person name="Chung C.Y.L."/>
            <person name="Li M.-W."/>
            <person name="Wong F.-L."/>
            <person name="Chan T.-F."/>
            <person name="Lam H.-M."/>
        </authorList>
    </citation>
    <scope>NUCLEOTIDE SEQUENCE [LARGE SCALE GENOMIC DNA]</scope>
    <source>
        <strain evidence="14">cv. W05</strain>
        <tissue evidence="13">Hypocotyl of etiolated seedlings</tissue>
    </source>
</reference>
<keyword evidence="5 10" id="KW-0805">Transcription regulation</keyword>
<evidence type="ECO:0000256" key="8">
    <source>
        <dbReference type="ARBA" id="ARBA00023294"/>
    </source>
</evidence>
<accession>A0A445FHF2</accession>
<evidence type="ECO:0000256" key="3">
    <source>
        <dbReference type="ARBA" id="ARBA00011726"/>
    </source>
</evidence>
<evidence type="ECO:0000313" key="14">
    <source>
        <dbReference type="Proteomes" id="UP000289340"/>
    </source>
</evidence>
<organism evidence="13 14">
    <name type="scientific">Glycine soja</name>
    <name type="common">Wild soybean</name>
    <dbReference type="NCBI Taxonomy" id="3848"/>
    <lineage>
        <taxon>Eukaryota</taxon>
        <taxon>Viridiplantae</taxon>
        <taxon>Streptophyta</taxon>
        <taxon>Embryophyta</taxon>
        <taxon>Tracheophyta</taxon>
        <taxon>Spermatophyta</taxon>
        <taxon>Magnoliopsida</taxon>
        <taxon>eudicotyledons</taxon>
        <taxon>Gunneridae</taxon>
        <taxon>Pentapetalae</taxon>
        <taxon>rosids</taxon>
        <taxon>fabids</taxon>
        <taxon>Fabales</taxon>
        <taxon>Fabaceae</taxon>
        <taxon>Papilionoideae</taxon>
        <taxon>50 kb inversion clade</taxon>
        <taxon>NPAAA clade</taxon>
        <taxon>indigoferoid/millettioid clade</taxon>
        <taxon>Phaseoleae</taxon>
        <taxon>Glycine</taxon>
        <taxon>Glycine subgen. Soja</taxon>
    </lineage>
</organism>
<keyword evidence="7 10" id="KW-0539">Nucleus</keyword>
<comment type="similarity">
    <text evidence="2 10">Belongs to the Aux/IAA family.</text>
</comment>
<protein>
    <recommendedName>
        <fullName evidence="10">Auxin-induced protein</fullName>
    </recommendedName>
</protein>
<comment type="caution">
    <text evidence="13">The sequence shown here is derived from an EMBL/GenBank/DDBJ whole genome shotgun (WGS) entry which is preliminary data.</text>
</comment>
<evidence type="ECO:0000256" key="7">
    <source>
        <dbReference type="ARBA" id="ARBA00023242"/>
    </source>
</evidence>
<evidence type="ECO:0000256" key="6">
    <source>
        <dbReference type="ARBA" id="ARBA00023163"/>
    </source>
</evidence>
<dbReference type="Proteomes" id="UP000289340">
    <property type="component" value="Chromosome 19"/>
</dbReference>
<dbReference type="GO" id="GO:0009734">
    <property type="term" value="P:auxin-activated signaling pathway"/>
    <property type="evidence" value="ECO:0007669"/>
    <property type="project" value="UniProtKB-UniRule"/>
</dbReference>
<comment type="subunit">
    <text evidence="3 10">Homodimers and heterodimers.</text>
</comment>
<dbReference type="GO" id="GO:0006355">
    <property type="term" value="P:regulation of DNA-templated transcription"/>
    <property type="evidence" value="ECO:0007669"/>
    <property type="project" value="InterPro"/>
</dbReference>